<organism evidence="1 2">
    <name type="scientific">Micromonospora tulbaghiae</name>
    <dbReference type="NCBI Taxonomy" id="479978"/>
    <lineage>
        <taxon>Bacteria</taxon>
        <taxon>Bacillati</taxon>
        <taxon>Actinomycetota</taxon>
        <taxon>Actinomycetes</taxon>
        <taxon>Micromonosporales</taxon>
        <taxon>Micromonosporaceae</taxon>
        <taxon>Micromonospora</taxon>
    </lineage>
</organism>
<reference evidence="1 2" key="1">
    <citation type="submission" date="2017-10" db="EMBL/GenBank/DDBJ databases">
        <title>Integration of genomic and chemical information greatly accelerates assignment of the full stereostructure of myelolactone, a potent inhibitor of myeloma from a marine-derived Micromonospora.</title>
        <authorList>
            <person name="Kim M.C."/>
            <person name="Machado H."/>
            <person name="Jensen P.R."/>
            <person name="Fenical W."/>
        </authorList>
    </citation>
    <scope>NUCLEOTIDE SEQUENCE [LARGE SCALE GENOMIC DNA]</scope>
    <source>
        <strain evidence="1 2">CNY-010</strain>
    </source>
</reference>
<dbReference type="AlphaFoldDB" id="A0A386WRN0"/>
<evidence type="ECO:0000313" key="2">
    <source>
        <dbReference type="Proteomes" id="UP000267804"/>
    </source>
</evidence>
<dbReference type="EMBL" id="CP024087">
    <property type="protein sequence ID" value="AYF30029.1"/>
    <property type="molecule type" value="Genomic_DNA"/>
</dbReference>
<gene>
    <name evidence="1" type="ORF">CSH63_21725</name>
</gene>
<protein>
    <submittedName>
        <fullName evidence="1">Uncharacterized protein</fullName>
    </submittedName>
</protein>
<dbReference type="KEGG" id="mtua:CSH63_21725"/>
<accession>A0A386WRN0</accession>
<name>A0A386WRN0_9ACTN</name>
<dbReference type="Proteomes" id="UP000267804">
    <property type="component" value="Chromosome"/>
</dbReference>
<evidence type="ECO:0000313" key="1">
    <source>
        <dbReference type="EMBL" id="AYF30029.1"/>
    </source>
</evidence>
<proteinExistence type="predicted"/>
<sequence>MPASSAEGSAGRMTSVRWQAAKEFGVIGERRTSGVHWPAPPPLAVSMSMSPRSWAWLWLLPVVAARAVQVGTDAERAGLRIESGVRADRLGHVVG</sequence>